<keyword evidence="5" id="KW-0411">Iron-sulfur</keyword>
<dbReference type="RefSeq" id="WP_138773250.1">
    <property type="nucleotide sequence ID" value="NZ_JBHSSX010000097.1"/>
</dbReference>
<dbReference type="InterPro" id="IPR036010">
    <property type="entry name" value="2Fe-2S_ferredoxin-like_sf"/>
</dbReference>
<evidence type="ECO:0000313" key="9">
    <source>
        <dbReference type="Proteomes" id="UP000739180"/>
    </source>
</evidence>
<dbReference type="InterPro" id="IPR001041">
    <property type="entry name" value="2Fe-2S_ferredoxin-type"/>
</dbReference>
<dbReference type="PANTHER" id="PTHR23426">
    <property type="entry name" value="FERREDOXIN/ADRENODOXIN"/>
    <property type="match status" value="1"/>
</dbReference>
<evidence type="ECO:0000256" key="6">
    <source>
        <dbReference type="ARBA" id="ARBA00034078"/>
    </source>
</evidence>
<evidence type="ECO:0000256" key="4">
    <source>
        <dbReference type="ARBA" id="ARBA00023004"/>
    </source>
</evidence>
<dbReference type="SUPFAM" id="SSF54292">
    <property type="entry name" value="2Fe-2S ferredoxin-like"/>
    <property type="match status" value="1"/>
</dbReference>
<dbReference type="Proteomes" id="UP000739180">
    <property type="component" value="Unassembled WGS sequence"/>
</dbReference>
<evidence type="ECO:0000259" key="7">
    <source>
        <dbReference type="PROSITE" id="PS51085"/>
    </source>
</evidence>
<sequence length="106" mass="11385">MQITVIDRQNQSHELVVEPGTRSNLMMMMVDAGLPVRAECGGSCVCATCHVYVRQAPAGALSELGEDEEDALDLAFEPGPDSRLACQIPITDACDGLKVELAPEWP</sequence>
<protein>
    <submittedName>
        <fullName evidence="8">2Fe-2S iron-sulfur cluster binding domain-containing protein</fullName>
    </submittedName>
</protein>
<evidence type="ECO:0000256" key="2">
    <source>
        <dbReference type="ARBA" id="ARBA00022714"/>
    </source>
</evidence>
<dbReference type="Gene3D" id="3.10.20.30">
    <property type="match status" value="1"/>
</dbReference>
<comment type="caution">
    <text evidence="8">The sequence shown here is derived from an EMBL/GenBank/DDBJ whole genome shotgun (WGS) entry which is preliminary data.</text>
</comment>
<dbReference type="PROSITE" id="PS00814">
    <property type="entry name" value="ADX"/>
    <property type="match status" value="1"/>
</dbReference>
<evidence type="ECO:0000313" key="8">
    <source>
        <dbReference type="EMBL" id="TMW11652.1"/>
    </source>
</evidence>
<dbReference type="PANTHER" id="PTHR23426:SF65">
    <property type="entry name" value="FERREDOXIN-2, MITOCHONDRIAL"/>
    <property type="match status" value="1"/>
</dbReference>
<comment type="similarity">
    <text evidence="1">Belongs to the adrenodoxin/putidaredoxin family.</text>
</comment>
<accession>A0ABY2XII9</accession>
<dbReference type="EMBL" id="VCQT01000040">
    <property type="protein sequence ID" value="TMW11652.1"/>
    <property type="molecule type" value="Genomic_DNA"/>
</dbReference>
<dbReference type="PROSITE" id="PS51085">
    <property type="entry name" value="2FE2S_FER_2"/>
    <property type="match status" value="1"/>
</dbReference>
<organism evidence="8 9">
    <name type="scientific">Alloalcanivorax gelatiniphagus</name>
    <dbReference type="NCBI Taxonomy" id="1194167"/>
    <lineage>
        <taxon>Bacteria</taxon>
        <taxon>Pseudomonadati</taxon>
        <taxon>Pseudomonadota</taxon>
        <taxon>Gammaproteobacteria</taxon>
        <taxon>Oceanospirillales</taxon>
        <taxon>Alcanivoracaceae</taxon>
        <taxon>Alloalcanivorax</taxon>
    </lineage>
</organism>
<reference evidence="8 9" key="1">
    <citation type="submission" date="2019-05" db="EMBL/GenBank/DDBJ databases">
        <title>Genome of Alcanivorax gelatiniphagus, an oil degrading marine bacteria.</title>
        <authorList>
            <person name="Kwon K.K."/>
        </authorList>
    </citation>
    <scope>NUCLEOTIDE SEQUENCE [LARGE SCALE GENOMIC DNA]</scope>
    <source>
        <strain evidence="8 9">MEBiC 08158</strain>
    </source>
</reference>
<keyword evidence="2" id="KW-0001">2Fe-2S</keyword>
<dbReference type="CDD" id="cd00207">
    <property type="entry name" value="fer2"/>
    <property type="match status" value="1"/>
</dbReference>
<dbReference type="PRINTS" id="PR00355">
    <property type="entry name" value="ADRENODOXIN"/>
</dbReference>
<keyword evidence="3" id="KW-0479">Metal-binding</keyword>
<dbReference type="InterPro" id="IPR001055">
    <property type="entry name" value="Adrenodoxin-like"/>
</dbReference>
<keyword evidence="9" id="KW-1185">Reference proteome</keyword>
<dbReference type="Pfam" id="PF00111">
    <property type="entry name" value="Fer2"/>
    <property type="match status" value="1"/>
</dbReference>
<dbReference type="InterPro" id="IPR012675">
    <property type="entry name" value="Beta-grasp_dom_sf"/>
</dbReference>
<keyword evidence="4" id="KW-0408">Iron</keyword>
<evidence type="ECO:0000256" key="1">
    <source>
        <dbReference type="ARBA" id="ARBA00010914"/>
    </source>
</evidence>
<proteinExistence type="inferred from homology"/>
<evidence type="ECO:0000256" key="5">
    <source>
        <dbReference type="ARBA" id="ARBA00023014"/>
    </source>
</evidence>
<comment type="cofactor">
    <cofactor evidence="6">
        <name>[2Fe-2S] cluster</name>
        <dbReference type="ChEBI" id="CHEBI:190135"/>
    </cofactor>
</comment>
<feature type="domain" description="2Fe-2S ferredoxin-type" evidence="7">
    <location>
        <begin position="1"/>
        <end position="105"/>
    </location>
</feature>
<evidence type="ECO:0000256" key="3">
    <source>
        <dbReference type="ARBA" id="ARBA00022723"/>
    </source>
</evidence>
<dbReference type="InterPro" id="IPR018298">
    <property type="entry name" value="Adrenodoxin_Fe-S_BS"/>
</dbReference>
<gene>
    <name evidence="8" type="ORF">FGS76_13835</name>
</gene>
<name>A0ABY2XII9_9GAMM</name>